<dbReference type="EMBL" id="JAYGJQ010000002">
    <property type="protein sequence ID" value="MEA9356576.1"/>
    <property type="molecule type" value="Genomic_DNA"/>
</dbReference>
<dbReference type="Gene3D" id="3.40.50.1820">
    <property type="entry name" value="alpha/beta hydrolase"/>
    <property type="match status" value="1"/>
</dbReference>
<proteinExistence type="predicted"/>
<evidence type="ECO:0000313" key="2">
    <source>
        <dbReference type="Proteomes" id="UP001302274"/>
    </source>
</evidence>
<dbReference type="GO" id="GO:0016787">
    <property type="term" value="F:hydrolase activity"/>
    <property type="evidence" value="ECO:0007669"/>
    <property type="project" value="UniProtKB-KW"/>
</dbReference>
<dbReference type="Pfam" id="PF05990">
    <property type="entry name" value="DUF900"/>
    <property type="match status" value="1"/>
</dbReference>
<reference evidence="1 2" key="1">
    <citation type="submission" date="2023-11" db="EMBL/GenBank/DDBJ databases">
        <title>A Novel Polar Bacteriovorax (B. antarcticus) Isolated from the Biocrust in Antarctica.</title>
        <authorList>
            <person name="Mun W."/>
            <person name="Choi S.Y."/>
            <person name="Mitchell R.J."/>
        </authorList>
    </citation>
    <scope>NUCLEOTIDE SEQUENCE [LARGE SCALE GENOMIC DNA]</scope>
    <source>
        <strain evidence="1 2">PP10</strain>
    </source>
</reference>
<keyword evidence="1" id="KW-0378">Hydrolase</keyword>
<dbReference type="InterPro" id="IPR029058">
    <property type="entry name" value="AB_hydrolase_fold"/>
</dbReference>
<sequence>MKTITKIALVGLFSFTTFQAMSREYVNEIGIYTKDEFILRQPAQTAEIMDQFQKEAPEKNIIIYIHGRGRAIDEKWDTLKPLEDTYNAKIIMFHWQSWSSMTSRPTDKASDAIDELAEVFKQIKDYKEANPEIFQHKKISLLTHSMGNVVFRDYVEKHYKHDLNDAAGHPLFNTWVSVGADVGLTDHKDWVAAIDFVGKKYITMNDGDFVLRSSYMLDLKALKPQYYKLGLGFRDLHLTKKTIAKYTSPDTTYIDLSKSLSTHHRYFDSKTVLMYKVFNPILNGEDFKPEYLGVKFKEFNGNMFYVND</sequence>
<protein>
    <submittedName>
        <fullName evidence="1">Alpha/beta hydrolase</fullName>
    </submittedName>
</protein>
<accession>A0ABU5VU42</accession>
<dbReference type="RefSeq" id="WP_323576367.1">
    <property type="nucleotide sequence ID" value="NZ_JAYGJQ010000002.1"/>
</dbReference>
<name>A0ABU5VU42_9BACT</name>
<organism evidence="1 2">
    <name type="scientific">Bacteriovorax antarcticus</name>
    <dbReference type="NCBI Taxonomy" id="3088717"/>
    <lineage>
        <taxon>Bacteria</taxon>
        <taxon>Pseudomonadati</taxon>
        <taxon>Bdellovibrionota</taxon>
        <taxon>Bacteriovoracia</taxon>
        <taxon>Bacteriovoracales</taxon>
        <taxon>Bacteriovoracaceae</taxon>
        <taxon>Bacteriovorax</taxon>
    </lineage>
</organism>
<dbReference type="SUPFAM" id="SSF53474">
    <property type="entry name" value="alpha/beta-Hydrolases"/>
    <property type="match status" value="1"/>
</dbReference>
<dbReference type="InterPro" id="IPR010297">
    <property type="entry name" value="DUF900_hydrolase"/>
</dbReference>
<evidence type="ECO:0000313" key="1">
    <source>
        <dbReference type="EMBL" id="MEA9356576.1"/>
    </source>
</evidence>
<dbReference type="Proteomes" id="UP001302274">
    <property type="component" value="Unassembled WGS sequence"/>
</dbReference>
<comment type="caution">
    <text evidence="1">The sequence shown here is derived from an EMBL/GenBank/DDBJ whole genome shotgun (WGS) entry which is preliminary data.</text>
</comment>
<gene>
    <name evidence="1" type="ORF">SHI21_10190</name>
</gene>
<keyword evidence="2" id="KW-1185">Reference proteome</keyword>